<evidence type="ECO:0000313" key="1">
    <source>
        <dbReference type="EMBL" id="KAH7854612.1"/>
    </source>
</evidence>
<evidence type="ECO:0000313" key="2">
    <source>
        <dbReference type="Proteomes" id="UP000828048"/>
    </source>
</evidence>
<keyword evidence="2" id="KW-1185">Reference proteome</keyword>
<accession>A0ACB7YMH4</accession>
<sequence>MEIHLTSATLSIVLSRHGRKERNRRQDGRSSMGSGIFTAVMATTDMVMEGRVVVGDSETVAAGRMESDYGRAFWCCWCNLEGPTVVMRKNKQEIRKRTKLQTLLKVALNCISSCVPSHHSVVAESLKLSLSLLLVSQVYHIMKIESLASMIPFFDFSTLEKTSVNAVKNGFIAMKVDHMKGVVLFGNSLKIELSRRAHDRVLQEKNRLSRMVGARYDFCFIKGVAG</sequence>
<gene>
    <name evidence="1" type="ORF">Vadar_015938</name>
</gene>
<proteinExistence type="predicted"/>
<dbReference type="Proteomes" id="UP000828048">
    <property type="component" value="Chromosome 11"/>
</dbReference>
<reference evidence="1 2" key="1">
    <citation type="journal article" date="2021" name="Hortic Res">
        <title>High-quality reference genome and annotation aids understanding of berry development for evergreen blueberry (Vaccinium darrowii).</title>
        <authorList>
            <person name="Yu J."/>
            <person name="Hulse-Kemp A.M."/>
            <person name="Babiker E."/>
            <person name="Staton M."/>
        </authorList>
    </citation>
    <scope>NUCLEOTIDE SEQUENCE [LARGE SCALE GENOMIC DNA]</scope>
    <source>
        <strain evidence="2">cv. NJ 8807/NJ 8810</strain>
        <tissue evidence="1">Young leaf</tissue>
    </source>
</reference>
<organism evidence="1 2">
    <name type="scientific">Vaccinium darrowii</name>
    <dbReference type="NCBI Taxonomy" id="229202"/>
    <lineage>
        <taxon>Eukaryota</taxon>
        <taxon>Viridiplantae</taxon>
        <taxon>Streptophyta</taxon>
        <taxon>Embryophyta</taxon>
        <taxon>Tracheophyta</taxon>
        <taxon>Spermatophyta</taxon>
        <taxon>Magnoliopsida</taxon>
        <taxon>eudicotyledons</taxon>
        <taxon>Gunneridae</taxon>
        <taxon>Pentapetalae</taxon>
        <taxon>asterids</taxon>
        <taxon>Ericales</taxon>
        <taxon>Ericaceae</taxon>
        <taxon>Vaccinioideae</taxon>
        <taxon>Vaccinieae</taxon>
        <taxon>Vaccinium</taxon>
    </lineage>
</organism>
<dbReference type="EMBL" id="CM037161">
    <property type="protein sequence ID" value="KAH7854612.1"/>
    <property type="molecule type" value="Genomic_DNA"/>
</dbReference>
<name>A0ACB7YMH4_9ERIC</name>
<comment type="caution">
    <text evidence="1">The sequence shown here is derived from an EMBL/GenBank/DDBJ whole genome shotgun (WGS) entry which is preliminary data.</text>
</comment>
<protein>
    <submittedName>
        <fullName evidence="1">Uncharacterized protein</fullName>
    </submittedName>
</protein>